<accession>A0A194ALU5</accession>
<sequence>MEVCLGPLAADCTGNPLFDSLGTAMNNLKGICPSSNTGQVCDVSQIGACAQAFSQGTNSVGDPSTGQGVDPSQLCNLSEDLRICLEPYSEACNGNTLYASLQQPLEKAKLFCSTNIGETTIGPVEVVLNATEVFHDECIEKLTKCSSGVDPASYIPPGSLTKGFWISKNFMYRYCGMSKKVSKCIRRSGIFDDPKCTYLAEPMKTQFALLNATCRGAGFKDLRQLRRCINNHELQLKVYAFGNRVSGFPGWSERMSSKHYHINMPENTQCSSRAF</sequence>
<reference evidence="1" key="1">
    <citation type="submission" date="2016-03" db="EMBL/GenBank/DDBJ databases">
        <authorList>
            <person name="Ploux O."/>
        </authorList>
    </citation>
    <scope>NUCLEOTIDE SEQUENCE</scope>
    <source>
        <tissue evidence="1">Mantle</tissue>
    </source>
</reference>
<protein>
    <submittedName>
        <fullName evidence="1">Uncharacterized protein</fullName>
    </submittedName>
</protein>
<dbReference type="AlphaFoldDB" id="A0A194ALU5"/>
<name>A0A194ALU5_PINFU</name>
<dbReference type="EMBL" id="GELH01000830">
    <property type="protein sequence ID" value="JAS03442.1"/>
    <property type="molecule type" value="Transcribed_RNA"/>
</dbReference>
<proteinExistence type="predicted"/>
<dbReference type="EMBL" id="GELH01000829">
    <property type="protein sequence ID" value="JAS03443.1"/>
    <property type="molecule type" value="Transcribed_RNA"/>
</dbReference>
<evidence type="ECO:0000313" key="1">
    <source>
        <dbReference type="EMBL" id="JAS03442.1"/>
    </source>
</evidence>
<organism evidence="1">
    <name type="scientific">Pinctada fucata</name>
    <name type="common">Akoya pearl oyster</name>
    <name type="synonym">Pinctada imbricata fucata</name>
    <dbReference type="NCBI Taxonomy" id="50426"/>
    <lineage>
        <taxon>Eukaryota</taxon>
        <taxon>Metazoa</taxon>
        <taxon>Spiralia</taxon>
        <taxon>Lophotrochozoa</taxon>
        <taxon>Mollusca</taxon>
        <taxon>Bivalvia</taxon>
        <taxon>Autobranchia</taxon>
        <taxon>Pteriomorphia</taxon>
        <taxon>Pterioida</taxon>
        <taxon>Pterioidea</taxon>
        <taxon>Pteriidae</taxon>
        <taxon>Pinctada</taxon>
    </lineage>
</organism>
<feature type="non-terminal residue" evidence="1">
    <location>
        <position position="275"/>
    </location>
</feature>